<keyword evidence="2" id="KW-1185">Reference proteome</keyword>
<evidence type="ECO:0000313" key="2">
    <source>
        <dbReference type="Proteomes" id="UP001207408"/>
    </source>
</evidence>
<evidence type="ECO:0000313" key="1">
    <source>
        <dbReference type="EMBL" id="MCW3807237.1"/>
    </source>
</evidence>
<comment type="caution">
    <text evidence="1">The sequence shown here is derived from an EMBL/GenBank/DDBJ whole genome shotgun (WGS) entry which is preliminary data.</text>
</comment>
<protein>
    <submittedName>
        <fullName evidence="1">Uncharacterized protein</fullName>
    </submittedName>
</protein>
<proteinExistence type="predicted"/>
<dbReference type="AlphaFoldDB" id="A0AAE3MGI7"/>
<name>A0AAE3MGI7_9BACT</name>
<gene>
    <name evidence="1" type="ORF">OM074_16490</name>
</gene>
<dbReference type="Proteomes" id="UP001207408">
    <property type="component" value="Unassembled WGS sequence"/>
</dbReference>
<accession>A0AAE3MGI7</accession>
<organism evidence="1 2">
    <name type="scientific">Plebeiibacterium marinum</name>
    <dbReference type="NCBI Taxonomy" id="2992111"/>
    <lineage>
        <taxon>Bacteria</taxon>
        <taxon>Pseudomonadati</taxon>
        <taxon>Bacteroidota</taxon>
        <taxon>Bacteroidia</taxon>
        <taxon>Marinilabiliales</taxon>
        <taxon>Marinilabiliaceae</taxon>
        <taxon>Plebeiibacterium</taxon>
    </lineage>
</organism>
<sequence length="89" mass="10933">MTKNNKYGHIRSFKDFENEKILLHYQIKLAEKKLEIKQLELKEYINPIRFFTSMFNEIYRPAFDLLRSVIMHFVEKHKEKINEEENKGK</sequence>
<dbReference type="EMBL" id="JAPDPI010000041">
    <property type="protein sequence ID" value="MCW3807237.1"/>
    <property type="molecule type" value="Genomic_DNA"/>
</dbReference>
<reference evidence="1" key="1">
    <citation type="submission" date="2022-10" db="EMBL/GenBank/DDBJ databases">
        <authorList>
            <person name="Yu W.X."/>
        </authorList>
    </citation>
    <scope>NUCLEOTIDE SEQUENCE</scope>
    <source>
        <strain evidence="1">D04</strain>
    </source>
</reference>
<dbReference type="RefSeq" id="WP_301201441.1">
    <property type="nucleotide sequence ID" value="NZ_JAPDPI010000041.1"/>
</dbReference>